<dbReference type="EMBL" id="MVGR01000001">
    <property type="protein sequence ID" value="OPF20329.1"/>
    <property type="molecule type" value="Genomic_DNA"/>
</dbReference>
<organism evidence="1 2">
    <name type="scientific">Microcystis aeruginosa KW</name>
    <dbReference type="NCBI Taxonomy" id="1960155"/>
    <lineage>
        <taxon>Bacteria</taxon>
        <taxon>Bacillati</taxon>
        <taxon>Cyanobacteriota</taxon>
        <taxon>Cyanophyceae</taxon>
        <taxon>Oscillatoriophycideae</taxon>
        <taxon>Chroococcales</taxon>
        <taxon>Microcystaceae</taxon>
        <taxon>Microcystis</taxon>
    </lineage>
</organism>
<protein>
    <submittedName>
        <fullName evidence="1">Uncharacterized protein</fullName>
    </submittedName>
</protein>
<gene>
    <name evidence="1" type="ORF">B1L04_02720</name>
</gene>
<name>A0A1V4BZR0_MICAE</name>
<dbReference type="AlphaFoldDB" id="A0A1V4BZR0"/>
<accession>A0A1V4BZR0</accession>
<dbReference type="Proteomes" id="UP000189835">
    <property type="component" value="Unassembled WGS sequence"/>
</dbReference>
<evidence type="ECO:0000313" key="1">
    <source>
        <dbReference type="EMBL" id="OPF20329.1"/>
    </source>
</evidence>
<evidence type="ECO:0000313" key="2">
    <source>
        <dbReference type="Proteomes" id="UP000189835"/>
    </source>
</evidence>
<proteinExistence type="predicted"/>
<sequence length="87" mass="10167">MRCSLMIKLEVLRLIGFQLFLLINILHNSYQVSKRATPLLPNHYQSAIPSVAMFLMVFCPETSYNGRKVKFENFCLKPSLRKDFRSL</sequence>
<reference evidence="1 2" key="1">
    <citation type="submission" date="2017-02" db="EMBL/GenBank/DDBJ databases">
        <title>Genome sequence of Microcystis aeruginosa KW.</title>
        <authorList>
            <person name="Oh H.-M."/>
            <person name="Ahn C.-Y."/>
            <person name="Jeong H."/>
            <person name="Srivastava A."/>
            <person name="Lee H.-G."/>
            <person name="Kang S.-R."/>
        </authorList>
    </citation>
    <scope>NUCLEOTIDE SEQUENCE [LARGE SCALE GENOMIC DNA]</scope>
    <source>
        <strain evidence="1 2">KW</strain>
    </source>
</reference>
<comment type="caution">
    <text evidence="1">The sequence shown here is derived from an EMBL/GenBank/DDBJ whole genome shotgun (WGS) entry which is preliminary data.</text>
</comment>